<dbReference type="GO" id="GO:0016787">
    <property type="term" value="F:hydrolase activity"/>
    <property type="evidence" value="ECO:0007669"/>
    <property type="project" value="UniProtKB-KW"/>
</dbReference>
<protein>
    <submittedName>
        <fullName evidence="2">Hydrolase</fullName>
    </submittedName>
</protein>
<keyword evidence="3" id="KW-1185">Reference proteome</keyword>
<proteinExistence type="predicted"/>
<gene>
    <name evidence="2" type="ORF">KDH_76490</name>
</gene>
<dbReference type="Gene3D" id="3.40.50.1820">
    <property type="entry name" value="alpha/beta hydrolase"/>
    <property type="match status" value="1"/>
</dbReference>
<evidence type="ECO:0000259" key="1">
    <source>
        <dbReference type="Pfam" id="PF00561"/>
    </source>
</evidence>
<dbReference type="InterPro" id="IPR000073">
    <property type="entry name" value="AB_hydrolase_1"/>
</dbReference>
<comment type="caution">
    <text evidence="2">The sequence shown here is derived from an EMBL/GenBank/DDBJ whole genome shotgun (WGS) entry which is preliminary data.</text>
</comment>
<dbReference type="Pfam" id="PF00561">
    <property type="entry name" value="Abhydrolase_1"/>
    <property type="match status" value="1"/>
</dbReference>
<name>A0ABQ6G5H8_9CHLR</name>
<dbReference type="SUPFAM" id="SSF53474">
    <property type="entry name" value="alpha/beta-Hydrolases"/>
    <property type="match status" value="1"/>
</dbReference>
<keyword evidence="2" id="KW-0378">Hydrolase</keyword>
<dbReference type="InterPro" id="IPR029058">
    <property type="entry name" value="AB_hydrolase_fold"/>
</dbReference>
<sequence length="277" mass="30681">MTELNSQTGFLQAHGAPLYYEVAGQGEPLLLIHAGIADSRMWDEQFAAFARHYRVIRYDQRGYGQSQYPAMPFAYYDDPAELLTSLGIESAHVVGISFGGQVALDFALSHPQMVRSLVLVAPSVSGTQPSEAVIRFQEEEEAYLERDDLDAATDLNVRVWVDGPRRTPEQVDASVRERVRVMQRHAFAVPVPDGAELVKLQPPAIERLAEVHVPTLVVVGDYDLPYKLELSQQLASQIDGAQLLVIEGVAHMVNMERPEQFNHAVLSFLSRATGADV</sequence>
<dbReference type="RefSeq" id="WP_338258017.1">
    <property type="nucleotide sequence ID" value="NZ_BSRI01000002.1"/>
</dbReference>
<dbReference type="PANTHER" id="PTHR43433:SF5">
    <property type="entry name" value="AB HYDROLASE-1 DOMAIN-CONTAINING PROTEIN"/>
    <property type="match status" value="1"/>
</dbReference>
<dbReference type="InterPro" id="IPR000639">
    <property type="entry name" value="Epox_hydrolase-like"/>
</dbReference>
<feature type="domain" description="AB hydrolase-1" evidence="1">
    <location>
        <begin position="28"/>
        <end position="258"/>
    </location>
</feature>
<evidence type="ECO:0000313" key="3">
    <source>
        <dbReference type="Proteomes" id="UP001344906"/>
    </source>
</evidence>
<dbReference type="InterPro" id="IPR050471">
    <property type="entry name" value="AB_hydrolase"/>
</dbReference>
<dbReference type="EMBL" id="BSRI01000002">
    <property type="protein sequence ID" value="GLV60830.1"/>
    <property type="molecule type" value="Genomic_DNA"/>
</dbReference>
<dbReference type="PRINTS" id="PR00412">
    <property type="entry name" value="EPOXHYDRLASE"/>
</dbReference>
<organism evidence="2 3">
    <name type="scientific">Dictyobacter halimunensis</name>
    <dbReference type="NCBI Taxonomy" id="3026934"/>
    <lineage>
        <taxon>Bacteria</taxon>
        <taxon>Bacillati</taxon>
        <taxon>Chloroflexota</taxon>
        <taxon>Ktedonobacteria</taxon>
        <taxon>Ktedonobacterales</taxon>
        <taxon>Dictyobacteraceae</taxon>
        <taxon>Dictyobacter</taxon>
    </lineage>
</organism>
<dbReference type="PANTHER" id="PTHR43433">
    <property type="entry name" value="HYDROLASE, ALPHA/BETA FOLD FAMILY PROTEIN"/>
    <property type="match status" value="1"/>
</dbReference>
<evidence type="ECO:0000313" key="2">
    <source>
        <dbReference type="EMBL" id="GLV60830.1"/>
    </source>
</evidence>
<accession>A0ABQ6G5H8</accession>
<dbReference type="Proteomes" id="UP001344906">
    <property type="component" value="Unassembled WGS sequence"/>
</dbReference>
<dbReference type="PRINTS" id="PR00111">
    <property type="entry name" value="ABHYDROLASE"/>
</dbReference>
<reference evidence="2 3" key="1">
    <citation type="submission" date="2023-02" db="EMBL/GenBank/DDBJ databases">
        <title>Dictyobacter halimunensis sp. nov., a new member of the class Ktedonobacteria from forest soil in a geothermal area.</title>
        <authorList>
            <person name="Rachmania M.K."/>
            <person name="Ningsih F."/>
            <person name="Sakai Y."/>
            <person name="Yabe S."/>
            <person name="Yokota A."/>
            <person name="Sjamsuridzal W."/>
        </authorList>
    </citation>
    <scope>NUCLEOTIDE SEQUENCE [LARGE SCALE GENOMIC DNA]</scope>
    <source>
        <strain evidence="2 3">S3.2.2.5</strain>
    </source>
</reference>